<organism evidence="1 2">
    <name type="scientific">Chroococcidiopsis cubana SAG 39.79</name>
    <dbReference type="NCBI Taxonomy" id="388085"/>
    <lineage>
        <taxon>Bacteria</taxon>
        <taxon>Bacillati</taxon>
        <taxon>Cyanobacteriota</taxon>
        <taxon>Cyanophyceae</taxon>
        <taxon>Chroococcidiopsidales</taxon>
        <taxon>Chroococcidiopsidaceae</taxon>
        <taxon>Chroococcidiopsis</taxon>
    </lineage>
</organism>
<evidence type="ECO:0008006" key="3">
    <source>
        <dbReference type="Google" id="ProtNLM"/>
    </source>
</evidence>
<reference evidence="1 2" key="1">
    <citation type="journal article" date="2019" name="Genome Biol. Evol.">
        <title>Day and night: Metabolic profiles and evolutionary relationships of six axenic non-marine cyanobacteria.</title>
        <authorList>
            <person name="Will S.E."/>
            <person name="Henke P."/>
            <person name="Boedeker C."/>
            <person name="Huang S."/>
            <person name="Brinkmann H."/>
            <person name="Rohde M."/>
            <person name="Jarek M."/>
            <person name="Friedl T."/>
            <person name="Seufert S."/>
            <person name="Schumacher M."/>
            <person name="Overmann J."/>
            <person name="Neumann-Schaal M."/>
            <person name="Petersen J."/>
        </authorList>
    </citation>
    <scope>NUCLEOTIDE SEQUENCE [LARGE SCALE GENOMIC DNA]</scope>
    <source>
        <strain evidence="1 2">SAG 39.79</strain>
    </source>
</reference>
<sequence>MPLSPSSLSVEPALTDETTLSATLDCLLEHLTIPTQGACSPETLMQILIRAASKQDSIEHTTQRLQGVPSGNTIRYHLDKLNHMQSLEAQLNQTLQSRVPPRIAKGKQRLAIDLHLLPYYGTPSEIEQPYIYRAQAKAGTTKFFAYATVYVIARNKRVTLAVHAVHRQETLFGNPDLSARRPGSPALTHQAFVSGAWLFQCSRDSLAQGAQLAVCHASYCPR</sequence>
<gene>
    <name evidence="1" type="ORF">DSM107010_62210</name>
</gene>
<dbReference type="EMBL" id="RSCK01000107">
    <property type="protein sequence ID" value="RUT02643.1"/>
    <property type="molecule type" value="Genomic_DNA"/>
</dbReference>
<evidence type="ECO:0000313" key="2">
    <source>
        <dbReference type="Proteomes" id="UP000282574"/>
    </source>
</evidence>
<evidence type="ECO:0000313" key="1">
    <source>
        <dbReference type="EMBL" id="RUT02643.1"/>
    </source>
</evidence>
<name>A0AB37UA71_9CYAN</name>
<keyword evidence="2" id="KW-1185">Reference proteome</keyword>
<dbReference type="RefSeq" id="WP_241994425.1">
    <property type="nucleotide sequence ID" value="NZ_JAVKZF010000004.1"/>
</dbReference>
<dbReference type="Proteomes" id="UP000282574">
    <property type="component" value="Unassembled WGS sequence"/>
</dbReference>
<protein>
    <recommendedName>
        <fullName evidence="3">Transposase</fullName>
    </recommendedName>
</protein>
<dbReference type="AlphaFoldDB" id="A0AB37UA71"/>
<comment type="caution">
    <text evidence="1">The sequence shown here is derived from an EMBL/GenBank/DDBJ whole genome shotgun (WGS) entry which is preliminary data.</text>
</comment>
<accession>A0AB37UA71</accession>
<proteinExistence type="predicted"/>